<evidence type="ECO:0000313" key="9">
    <source>
        <dbReference type="EMBL" id="TWI55800.1"/>
    </source>
</evidence>
<dbReference type="EMBL" id="VLKZ01000006">
    <property type="protein sequence ID" value="TWI55800.1"/>
    <property type="molecule type" value="Genomic_DNA"/>
</dbReference>
<dbReference type="GO" id="GO:0005886">
    <property type="term" value="C:plasma membrane"/>
    <property type="evidence" value="ECO:0007669"/>
    <property type="project" value="UniProtKB-SubCell"/>
</dbReference>
<feature type="transmembrane region" description="Helical" evidence="7">
    <location>
        <begin position="103"/>
        <end position="125"/>
    </location>
</feature>
<evidence type="ECO:0000256" key="4">
    <source>
        <dbReference type="ARBA" id="ARBA00022692"/>
    </source>
</evidence>
<accession>A0A562QHY4</accession>
<evidence type="ECO:0000256" key="3">
    <source>
        <dbReference type="ARBA" id="ARBA00022475"/>
    </source>
</evidence>
<proteinExistence type="predicted"/>
<evidence type="ECO:0000256" key="7">
    <source>
        <dbReference type="SAM" id="Phobius"/>
    </source>
</evidence>
<feature type="transmembrane region" description="Helical" evidence="7">
    <location>
        <begin position="276"/>
        <end position="294"/>
    </location>
</feature>
<protein>
    <submittedName>
        <fullName evidence="9">DHA1 family multidrug resistance protein-like MFS transporter</fullName>
    </submittedName>
</protein>
<feature type="transmembrane region" description="Helical" evidence="7">
    <location>
        <begin position="45"/>
        <end position="66"/>
    </location>
</feature>
<organism evidence="9 10">
    <name type="scientific">Halalkalibacter nanhaiisediminis</name>
    <dbReference type="NCBI Taxonomy" id="688079"/>
    <lineage>
        <taxon>Bacteria</taxon>
        <taxon>Bacillati</taxon>
        <taxon>Bacillota</taxon>
        <taxon>Bacilli</taxon>
        <taxon>Bacillales</taxon>
        <taxon>Bacillaceae</taxon>
        <taxon>Halalkalibacter</taxon>
    </lineage>
</organism>
<evidence type="ECO:0000256" key="2">
    <source>
        <dbReference type="ARBA" id="ARBA00022448"/>
    </source>
</evidence>
<dbReference type="InterPro" id="IPR020846">
    <property type="entry name" value="MFS_dom"/>
</dbReference>
<feature type="domain" description="Major facilitator superfamily (MFS) profile" evidence="8">
    <location>
        <begin position="7"/>
        <end position="393"/>
    </location>
</feature>
<keyword evidence="2" id="KW-0813">Transport</keyword>
<evidence type="ECO:0000313" key="10">
    <source>
        <dbReference type="Proteomes" id="UP000315711"/>
    </source>
</evidence>
<feature type="transmembrane region" description="Helical" evidence="7">
    <location>
        <begin position="165"/>
        <end position="185"/>
    </location>
</feature>
<dbReference type="Pfam" id="PF07690">
    <property type="entry name" value="MFS_1"/>
    <property type="match status" value="1"/>
</dbReference>
<feature type="transmembrane region" description="Helical" evidence="7">
    <location>
        <begin position="369"/>
        <end position="387"/>
    </location>
</feature>
<sequence>MDEWKRNLRILVVGQFIVMGAMTMIIPFLPLYLQELGVNDPKTLSVWAGIIFGANFLTAFLFSPFWGRMADKYGRKMMILRSGFGMAIIVSLTGLAAGPISLLLLRLLNGVVSGFIPASIGLVSTNTPKEKVGYALGVLQSGAVAGAICGPLMGGVLAQAFGYRMIFFLTGICILTAALVVLFFVKEQFTPSPQAEKKSTKQDLKTITSHKPILSLYVVIFFIQLAVIGVNPLISLFVEELTHGQHVAFYAGLVISVMGFANMLTSPQLGKLSDKLGAHHILIYSMLGVALFSIPQAFVTDIWHLIVLRFLVGLCLGGLLPAANTLIRMHAPPGMESRTYGFSNSAMYFGMMIGPIIGGWIVANIGMRGLFLVSAIVLLINVVIVKLKVLSPASRTFQAEKRRRTQRKKVVTHT</sequence>
<feature type="transmembrane region" description="Helical" evidence="7">
    <location>
        <begin position="339"/>
        <end position="363"/>
    </location>
</feature>
<keyword evidence="4 7" id="KW-0812">Transmembrane</keyword>
<dbReference type="InterPro" id="IPR011701">
    <property type="entry name" value="MFS"/>
</dbReference>
<feature type="transmembrane region" description="Helical" evidence="7">
    <location>
        <begin position="78"/>
        <end position="97"/>
    </location>
</feature>
<dbReference type="PROSITE" id="PS50850">
    <property type="entry name" value="MFS"/>
    <property type="match status" value="1"/>
</dbReference>
<evidence type="ECO:0000259" key="8">
    <source>
        <dbReference type="PROSITE" id="PS50850"/>
    </source>
</evidence>
<dbReference type="PANTHER" id="PTHR43414">
    <property type="entry name" value="MULTIDRUG RESISTANCE PROTEIN MDTG"/>
    <property type="match status" value="1"/>
</dbReference>
<dbReference type="PANTHER" id="PTHR43414:SF6">
    <property type="entry name" value="MULTIDRUG RESISTANCE PROTEIN MDTG"/>
    <property type="match status" value="1"/>
</dbReference>
<name>A0A562QHY4_9BACI</name>
<keyword evidence="6 7" id="KW-0472">Membrane</keyword>
<dbReference type="GO" id="GO:0022857">
    <property type="term" value="F:transmembrane transporter activity"/>
    <property type="evidence" value="ECO:0007669"/>
    <property type="project" value="InterPro"/>
</dbReference>
<feature type="transmembrane region" description="Helical" evidence="7">
    <location>
        <begin position="132"/>
        <end position="153"/>
    </location>
</feature>
<dbReference type="RefSeq" id="WP_144450663.1">
    <property type="nucleotide sequence ID" value="NZ_VLKZ01000006.1"/>
</dbReference>
<feature type="transmembrane region" description="Helical" evidence="7">
    <location>
        <begin position="247"/>
        <end position="264"/>
    </location>
</feature>
<feature type="transmembrane region" description="Helical" evidence="7">
    <location>
        <begin position="12"/>
        <end position="33"/>
    </location>
</feature>
<dbReference type="AlphaFoldDB" id="A0A562QHY4"/>
<dbReference type="Gene3D" id="1.20.1250.20">
    <property type="entry name" value="MFS general substrate transporter like domains"/>
    <property type="match status" value="2"/>
</dbReference>
<keyword evidence="3" id="KW-1003">Cell membrane</keyword>
<feature type="transmembrane region" description="Helical" evidence="7">
    <location>
        <begin position="306"/>
        <end position="327"/>
    </location>
</feature>
<evidence type="ECO:0000256" key="5">
    <source>
        <dbReference type="ARBA" id="ARBA00022989"/>
    </source>
</evidence>
<dbReference type="InterPro" id="IPR036259">
    <property type="entry name" value="MFS_trans_sf"/>
</dbReference>
<dbReference type="OrthoDB" id="65739at2"/>
<comment type="caution">
    <text evidence="9">The sequence shown here is derived from an EMBL/GenBank/DDBJ whole genome shotgun (WGS) entry which is preliminary data.</text>
</comment>
<comment type="subcellular location">
    <subcellularLocation>
        <location evidence="1">Cell membrane</location>
        <topology evidence="1">Multi-pass membrane protein</topology>
    </subcellularLocation>
</comment>
<keyword evidence="10" id="KW-1185">Reference proteome</keyword>
<gene>
    <name evidence="9" type="ORF">IQ10_02360</name>
</gene>
<feature type="transmembrane region" description="Helical" evidence="7">
    <location>
        <begin position="214"/>
        <end position="235"/>
    </location>
</feature>
<keyword evidence="5 7" id="KW-1133">Transmembrane helix</keyword>
<reference evidence="9 10" key="1">
    <citation type="journal article" date="2015" name="Stand. Genomic Sci.">
        <title>Genomic Encyclopedia of Bacterial and Archaeal Type Strains, Phase III: the genomes of soil and plant-associated and newly described type strains.</title>
        <authorList>
            <person name="Whitman W.B."/>
            <person name="Woyke T."/>
            <person name="Klenk H.P."/>
            <person name="Zhou Y."/>
            <person name="Lilburn T.G."/>
            <person name="Beck B.J."/>
            <person name="De Vos P."/>
            <person name="Vandamme P."/>
            <person name="Eisen J.A."/>
            <person name="Garrity G."/>
            <person name="Hugenholtz P."/>
            <person name="Kyrpides N.C."/>
        </authorList>
    </citation>
    <scope>NUCLEOTIDE SEQUENCE [LARGE SCALE GENOMIC DNA]</scope>
    <source>
        <strain evidence="9 10">CGMCC 1.10116</strain>
    </source>
</reference>
<evidence type="ECO:0000256" key="1">
    <source>
        <dbReference type="ARBA" id="ARBA00004651"/>
    </source>
</evidence>
<dbReference type="SUPFAM" id="SSF103473">
    <property type="entry name" value="MFS general substrate transporter"/>
    <property type="match status" value="1"/>
</dbReference>
<dbReference type="Proteomes" id="UP000315711">
    <property type="component" value="Unassembled WGS sequence"/>
</dbReference>
<evidence type="ECO:0000256" key="6">
    <source>
        <dbReference type="ARBA" id="ARBA00023136"/>
    </source>
</evidence>